<evidence type="ECO:0000256" key="1">
    <source>
        <dbReference type="ARBA" id="ARBA00001961"/>
    </source>
</evidence>
<accession>A0A8J2P2A7</accession>
<evidence type="ECO:0000256" key="4">
    <source>
        <dbReference type="ARBA" id="ARBA00022964"/>
    </source>
</evidence>
<evidence type="ECO:0000256" key="2">
    <source>
        <dbReference type="ARBA" id="ARBA00022723"/>
    </source>
</evidence>
<protein>
    <recommendedName>
        <fullName evidence="7">Prolyl 4-hydroxylase alpha subunit domain-containing protein</fullName>
    </recommendedName>
</protein>
<dbReference type="OrthoDB" id="420380at2759"/>
<evidence type="ECO:0000313" key="9">
    <source>
        <dbReference type="Proteomes" id="UP000708208"/>
    </source>
</evidence>
<dbReference type="GO" id="GO:0005506">
    <property type="term" value="F:iron ion binding"/>
    <property type="evidence" value="ECO:0007669"/>
    <property type="project" value="InterPro"/>
</dbReference>
<dbReference type="Proteomes" id="UP000708208">
    <property type="component" value="Unassembled WGS sequence"/>
</dbReference>
<dbReference type="InterPro" id="IPR045054">
    <property type="entry name" value="P4HA-like"/>
</dbReference>
<evidence type="ECO:0000256" key="6">
    <source>
        <dbReference type="ARBA" id="ARBA00023004"/>
    </source>
</evidence>
<dbReference type="InterPro" id="IPR044862">
    <property type="entry name" value="Pro_4_hyd_alph_FE2OG_OXY"/>
</dbReference>
<proteinExistence type="predicted"/>
<keyword evidence="4" id="KW-0223">Dioxygenase</keyword>
<reference evidence="8" key="1">
    <citation type="submission" date="2021-06" db="EMBL/GenBank/DDBJ databases">
        <authorList>
            <person name="Hodson N. C."/>
            <person name="Mongue J. A."/>
            <person name="Jaron S. K."/>
        </authorList>
    </citation>
    <scope>NUCLEOTIDE SEQUENCE</scope>
</reference>
<feature type="non-terminal residue" evidence="8">
    <location>
        <position position="1"/>
    </location>
</feature>
<dbReference type="InterPro" id="IPR006620">
    <property type="entry name" value="Pro_4_hyd_alph"/>
</dbReference>
<keyword evidence="9" id="KW-1185">Reference proteome</keyword>
<dbReference type="GO" id="GO:0031418">
    <property type="term" value="F:L-ascorbic acid binding"/>
    <property type="evidence" value="ECO:0007669"/>
    <property type="project" value="UniProtKB-KW"/>
</dbReference>
<dbReference type="AlphaFoldDB" id="A0A8J2P2A7"/>
<dbReference type="PANTHER" id="PTHR10869:SF244">
    <property type="entry name" value="PROLYL 4-HYDROXYLASE SUBUNIT ALPHA-2"/>
    <property type="match status" value="1"/>
</dbReference>
<evidence type="ECO:0000256" key="5">
    <source>
        <dbReference type="ARBA" id="ARBA00023002"/>
    </source>
</evidence>
<feature type="domain" description="Prolyl 4-hydroxylase alpha subunit" evidence="7">
    <location>
        <begin position="180"/>
        <end position="351"/>
    </location>
</feature>
<organism evidence="8 9">
    <name type="scientific">Allacma fusca</name>
    <dbReference type="NCBI Taxonomy" id="39272"/>
    <lineage>
        <taxon>Eukaryota</taxon>
        <taxon>Metazoa</taxon>
        <taxon>Ecdysozoa</taxon>
        <taxon>Arthropoda</taxon>
        <taxon>Hexapoda</taxon>
        <taxon>Collembola</taxon>
        <taxon>Symphypleona</taxon>
        <taxon>Sminthuridae</taxon>
        <taxon>Allacma</taxon>
    </lineage>
</organism>
<dbReference type="PANTHER" id="PTHR10869">
    <property type="entry name" value="PROLYL 4-HYDROXYLASE ALPHA SUBUNIT"/>
    <property type="match status" value="1"/>
</dbReference>
<evidence type="ECO:0000313" key="8">
    <source>
        <dbReference type="EMBL" id="CAG7728374.1"/>
    </source>
</evidence>
<dbReference type="SMART" id="SM00702">
    <property type="entry name" value="P4Hc"/>
    <property type="match status" value="1"/>
</dbReference>
<dbReference type="GO" id="GO:0004656">
    <property type="term" value="F:procollagen-proline 4-dioxygenase activity"/>
    <property type="evidence" value="ECO:0007669"/>
    <property type="project" value="TreeGrafter"/>
</dbReference>
<evidence type="ECO:0000256" key="3">
    <source>
        <dbReference type="ARBA" id="ARBA00022896"/>
    </source>
</evidence>
<keyword evidence="5" id="KW-0560">Oxidoreductase</keyword>
<dbReference type="Pfam" id="PF13640">
    <property type="entry name" value="2OG-FeII_Oxy_3"/>
    <property type="match status" value="1"/>
</dbReference>
<comment type="caution">
    <text evidence="8">The sequence shown here is derived from an EMBL/GenBank/DDBJ whole genome shotgun (WGS) entry which is preliminary data.</text>
</comment>
<gene>
    <name evidence="8" type="ORF">AFUS01_LOCUS17159</name>
</gene>
<keyword evidence="3" id="KW-0847">Vitamin C</keyword>
<name>A0A8J2P2A7_9HEXA</name>
<keyword evidence="6" id="KW-0408">Iron</keyword>
<comment type="cofactor">
    <cofactor evidence="1">
        <name>L-ascorbate</name>
        <dbReference type="ChEBI" id="CHEBI:38290"/>
    </cofactor>
</comment>
<keyword evidence="2" id="KW-0479">Metal-binding</keyword>
<dbReference type="GO" id="GO:0005783">
    <property type="term" value="C:endoplasmic reticulum"/>
    <property type="evidence" value="ECO:0007669"/>
    <property type="project" value="TreeGrafter"/>
</dbReference>
<sequence>MRLQQVYELKAEQLANGWVSDFPTTCTLNSDHCNQLAVIANSSSYYALAIEWLEQAKEKAPIDKKINIEVIDSSLKNVIQMHNQGLDGVFGFEPRFFTRKIRAHIPGDSKTVRTKRTDLYEFCKGKREPMYNLVQFWGLCSGKKLQTEKEKSYLFCWYEFKIHASFAIGPIKMEFLTRNPDVVQMYEVLQESITDTIKLETGSRMRESGVVGMGITSSRLSVTAWYSGAHNDALKQKIGRLTGLNLAPNDDEKFQVVSYATGGQYEPHMDVDYKGDAIVEDRMATFMFYLNDVGKGGSTAFESLGVAAQPIVGSAVYWHNTLLDGNADVATWHAACPVVLGEKLIMNKWISVKNQFLARKC</sequence>
<dbReference type="EMBL" id="CAJVCH010162838">
    <property type="protein sequence ID" value="CAG7728374.1"/>
    <property type="molecule type" value="Genomic_DNA"/>
</dbReference>
<evidence type="ECO:0000259" key="7">
    <source>
        <dbReference type="SMART" id="SM00702"/>
    </source>
</evidence>